<protein>
    <submittedName>
        <fullName evidence="1">Uncharacterized protein</fullName>
    </submittedName>
</protein>
<dbReference type="GeneID" id="25317959"/>
<organism evidence="1 2">
    <name type="scientific">Rasamsonia emersonii (strain ATCC 16479 / CBS 393.64 / IMI 116815)</name>
    <dbReference type="NCBI Taxonomy" id="1408163"/>
    <lineage>
        <taxon>Eukaryota</taxon>
        <taxon>Fungi</taxon>
        <taxon>Dikarya</taxon>
        <taxon>Ascomycota</taxon>
        <taxon>Pezizomycotina</taxon>
        <taxon>Eurotiomycetes</taxon>
        <taxon>Eurotiomycetidae</taxon>
        <taxon>Eurotiales</taxon>
        <taxon>Trichocomaceae</taxon>
        <taxon>Rasamsonia</taxon>
    </lineage>
</organism>
<gene>
    <name evidence="1" type="ORF">T310_5619</name>
</gene>
<keyword evidence="2" id="KW-1185">Reference proteome</keyword>
<accession>A0A0F4YQ35</accession>
<dbReference type="EMBL" id="LASV01000266">
    <property type="protein sequence ID" value="KKA20364.1"/>
    <property type="molecule type" value="Genomic_DNA"/>
</dbReference>
<evidence type="ECO:0000313" key="1">
    <source>
        <dbReference type="EMBL" id="KKA20364.1"/>
    </source>
</evidence>
<name>A0A0F4YQ35_RASE3</name>
<comment type="caution">
    <text evidence="1">The sequence shown here is derived from an EMBL/GenBank/DDBJ whole genome shotgun (WGS) entry which is preliminary data.</text>
</comment>
<dbReference type="Proteomes" id="UP000053958">
    <property type="component" value="Unassembled WGS sequence"/>
</dbReference>
<proteinExistence type="predicted"/>
<evidence type="ECO:0000313" key="2">
    <source>
        <dbReference type="Proteomes" id="UP000053958"/>
    </source>
</evidence>
<sequence length="175" mass="19684">MTFASCNLEVTALDRFKETRGNKDTRINHSDILRSMNKHAGGSQLLQHPILQRLGCQSVNNIMCCRECGHERSKLRAWAEESDGGPYIYVTFLDDDDDDDDDDRTQRRSLVDLSGCRIPVHAALPEVDGALLRCRSFEGQWVPLASGIYLWAKSTASSVVIGISEYLIRRDPVEN</sequence>
<reference evidence="1 2" key="1">
    <citation type="submission" date="2015-04" db="EMBL/GenBank/DDBJ databases">
        <authorList>
            <person name="Heijne W.H."/>
            <person name="Fedorova N.D."/>
            <person name="Nierman W.C."/>
            <person name="Vollebregt A.W."/>
            <person name="Zhao Z."/>
            <person name="Wu L."/>
            <person name="Kumar M."/>
            <person name="Stam H."/>
            <person name="van den Berg M.A."/>
            <person name="Pel H.J."/>
        </authorList>
    </citation>
    <scope>NUCLEOTIDE SEQUENCE [LARGE SCALE GENOMIC DNA]</scope>
    <source>
        <strain evidence="1 2">CBS 393.64</strain>
    </source>
</reference>
<dbReference type="AlphaFoldDB" id="A0A0F4YQ35"/>
<dbReference type="RefSeq" id="XP_013326976.1">
    <property type="nucleotide sequence ID" value="XM_013471522.1"/>
</dbReference>